<keyword evidence="1" id="KW-1133">Transmembrane helix</keyword>
<evidence type="ECO:0000256" key="1">
    <source>
        <dbReference type="SAM" id="Phobius"/>
    </source>
</evidence>
<feature type="transmembrane region" description="Helical" evidence="1">
    <location>
        <begin position="62"/>
        <end position="82"/>
    </location>
</feature>
<name>A0A6J6GPX0_9ZZZZ</name>
<reference evidence="2" key="1">
    <citation type="submission" date="2020-05" db="EMBL/GenBank/DDBJ databases">
        <authorList>
            <person name="Chiriac C."/>
            <person name="Salcher M."/>
            <person name="Ghai R."/>
            <person name="Kavagutti S V."/>
        </authorList>
    </citation>
    <scope>NUCLEOTIDE SEQUENCE</scope>
</reference>
<protein>
    <submittedName>
        <fullName evidence="2">Unannotated protein</fullName>
    </submittedName>
</protein>
<keyword evidence="1" id="KW-0472">Membrane</keyword>
<accession>A0A6J6GPX0</accession>
<keyword evidence="1" id="KW-0812">Transmembrane</keyword>
<organism evidence="2">
    <name type="scientific">freshwater metagenome</name>
    <dbReference type="NCBI Taxonomy" id="449393"/>
    <lineage>
        <taxon>unclassified sequences</taxon>
        <taxon>metagenomes</taxon>
        <taxon>ecological metagenomes</taxon>
    </lineage>
</organism>
<sequence>MNDLETRLSAAGRSLRESAERTADLDAGWADLSTRLHADRDGAVVVQADDRFDHPPVQRHRWLAATAAIVVVIGAAATFVALTDPTDPAADPVATPTEPLFLLPAPGSGYEVSAGFVRSADDIDAAIESTADLEQSEGIVLGARDGNGFERLVEVWLRPWRTPTDTGPDVEEFEIDTEAGPATISRFGRSLTTVVQRRGDLALELSVRPAEEELAVEVLEAAAIADGHLEIGDPPGDLIEIERLSGRAWSGIAGNSFSAQGNGIAGGDEDGPAYVEVAEWPVSLLVGAGTTSERVERADVGGRDGWIGTRADGWVGIVWRAETGHLVAVSGHESVEWLVALAESLVPVDEATWRTATGAGPAPATTTTSEP</sequence>
<gene>
    <name evidence="2" type="ORF">UFOPK1493_04407</name>
</gene>
<dbReference type="AlphaFoldDB" id="A0A6J6GPX0"/>
<dbReference type="EMBL" id="CAEZSR010000345">
    <property type="protein sequence ID" value="CAB4602300.1"/>
    <property type="molecule type" value="Genomic_DNA"/>
</dbReference>
<evidence type="ECO:0000313" key="2">
    <source>
        <dbReference type="EMBL" id="CAB4602300.1"/>
    </source>
</evidence>
<proteinExistence type="predicted"/>